<name>A0ABS4UF29_9ACTN</name>
<reference evidence="1 2" key="1">
    <citation type="submission" date="2021-03" db="EMBL/GenBank/DDBJ databases">
        <title>Sequencing the genomes of 1000 actinobacteria strains.</title>
        <authorList>
            <person name="Klenk H.-P."/>
        </authorList>
    </citation>
    <scope>NUCLEOTIDE SEQUENCE [LARGE SCALE GENOMIC DNA]</scope>
    <source>
        <strain evidence="1 2">DSM 18824</strain>
    </source>
</reference>
<dbReference type="RefSeq" id="WP_209693329.1">
    <property type="nucleotide sequence ID" value="NZ_JAGINT010000001.1"/>
</dbReference>
<evidence type="ECO:0000313" key="2">
    <source>
        <dbReference type="Proteomes" id="UP000755585"/>
    </source>
</evidence>
<evidence type="ECO:0000313" key="1">
    <source>
        <dbReference type="EMBL" id="MBP2350249.1"/>
    </source>
</evidence>
<sequence>MTAIGDGLTEVWAAELQAGRGLERDHHRAGRSGSWSLVHRRTDARKRKLRIGQQYVRNLPTFRYWLADLLEEHRRTSNGG</sequence>
<dbReference type="EMBL" id="JAGINT010000001">
    <property type="protein sequence ID" value="MBP2350249.1"/>
    <property type="molecule type" value="Genomic_DNA"/>
</dbReference>
<protein>
    <submittedName>
        <fullName evidence="1">Uncharacterized protein</fullName>
    </submittedName>
</protein>
<gene>
    <name evidence="1" type="ORF">JOF29_001332</name>
</gene>
<comment type="caution">
    <text evidence="1">The sequence shown here is derived from an EMBL/GenBank/DDBJ whole genome shotgun (WGS) entry which is preliminary data.</text>
</comment>
<dbReference type="Proteomes" id="UP000755585">
    <property type="component" value="Unassembled WGS sequence"/>
</dbReference>
<proteinExistence type="predicted"/>
<keyword evidence="2" id="KW-1185">Reference proteome</keyword>
<accession>A0ABS4UF29</accession>
<organism evidence="1 2">
    <name type="scientific">Kribbella aluminosa</name>
    <dbReference type="NCBI Taxonomy" id="416017"/>
    <lineage>
        <taxon>Bacteria</taxon>
        <taxon>Bacillati</taxon>
        <taxon>Actinomycetota</taxon>
        <taxon>Actinomycetes</taxon>
        <taxon>Propionibacteriales</taxon>
        <taxon>Kribbellaceae</taxon>
        <taxon>Kribbella</taxon>
    </lineage>
</organism>